<feature type="region of interest" description="Disordered" evidence="1">
    <location>
        <begin position="113"/>
        <end position="137"/>
    </location>
</feature>
<gene>
    <name evidence="3" type="ORF">NSCI0253_LOCUS24879</name>
</gene>
<evidence type="ECO:0000256" key="1">
    <source>
        <dbReference type="SAM" id="MobiDB-lite"/>
    </source>
</evidence>
<dbReference type="AlphaFoldDB" id="A0A7S1F975"/>
<evidence type="ECO:0000313" key="3">
    <source>
        <dbReference type="EMBL" id="CAD8850529.1"/>
    </source>
</evidence>
<organism evidence="3">
    <name type="scientific">Noctiluca scintillans</name>
    <name type="common">Sea sparkle</name>
    <name type="synonym">Red tide dinoflagellate</name>
    <dbReference type="NCBI Taxonomy" id="2966"/>
    <lineage>
        <taxon>Eukaryota</taxon>
        <taxon>Sar</taxon>
        <taxon>Alveolata</taxon>
        <taxon>Dinophyceae</taxon>
        <taxon>Noctilucales</taxon>
        <taxon>Noctilucaceae</taxon>
        <taxon>Noctiluca</taxon>
    </lineage>
</organism>
<accession>A0A7S1F975</accession>
<name>A0A7S1F975_NOCSC</name>
<keyword evidence="2" id="KW-0732">Signal</keyword>
<protein>
    <recommendedName>
        <fullName evidence="4">EF-hand domain-containing protein</fullName>
    </recommendedName>
</protein>
<dbReference type="EMBL" id="HBFQ01035281">
    <property type="protein sequence ID" value="CAD8850529.1"/>
    <property type="molecule type" value="Transcribed_RNA"/>
</dbReference>
<feature type="compositionally biased region" description="Basic and acidic residues" evidence="1">
    <location>
        <begin position="120"/>
        <end position="129"/>
    </location>
</feature>
<reference evidence="3" key="1">
    <citation type="submission" date="2021-01" db="EMBL/GenBank/DDBJ databases">
        <authorList>
            <person name="Corre E."/>
            <person name="Pelletier E."/>
            <person name="Niang G."/>
            <person name="Scheremetjew M."/>
            <person name="Finn R."/>
            <person name="Kale V."/>
            <person name="Holt S."/>
            <person name="Cochrane G."/>
            <person name="Meng A."/>
            <person name="Brown T."/>
            <person name="Cohen L."/>
        </authorList>
    </citation>
    <scope>NUCLEOTIDE SEQUENCE</scope>
</reference>
<feature type="signal peptide" evidence="2">
    <location>
        <begin position="1"/>
        <end position="18"/>
    </location>
</feature>
<evidence type="ECO:0000256" key="2">
    <source>
        <dbReference type="SAM" id="SignalP"/>
    </source>
</evidence>
<evidence type="ECO:0008006" key="4">
    <source>
        <dbReference type="Google" id="ProtNLM"/>
    </source>
</evidence>
<proteinExistence type="predicted"/>
<sequence>MALRLPVLFATLLVGLHSLRFISDTALNLMSAIDKNQDLVVDKSEMFEYLEAHAKSSMDLLQWPEGLDNITLQELKDMLTPQKSNVTAAGANLPKLGGDLASILAGTVGSPALSQKSRRNSLDDLDHTPESVGGAVATQDSDAVHLQASALSSPVDKGMAPSHRPCAFTVALSTVMLLVMRS</sequence>
<feature type="chain" id="PRO_5031560135" description="EF-hand domain-containing protein" evidence="2">
    <location>
        <begin position="19"/>
        <end position="182"/>
    </location>
</feature>